<name>A0A2C5WXR1_9PEZI</name>
<sequence length="533" mass="60763">MLHTAAFPRRSAAVAVRSLMVQMPLQPISGLRATQAAALLGLCDLCATKRPVSRRFQSTNSDSDLGAQVPNPRVPRNMTPPRPEKKYKYIWRDPSTFTSWKDYWDELNPKFLIEKEYWKESYGRNKPLTVAWFMFVFFVWTPACVAVFYDQFLKPDPTSKFPSRVRKHLRKAIYWAKYKRDDARAMESFMQAFQAMQDLKMDPFSDECMGAYMLMIKYLGTLQRFDQALDICMVRRQACLEWVANLADLVDRGLVDQFGAVRAGDEDVVSSVLPNAAGENVWARRTRLLKWAVVMSAEMGTQCHSEGSYDALHKRGRELLEWAVSQALKENQRRFQKGVKTMEDDWMSTDQIANLFQMLGNAYQQSGDDDLSIPLFFKGLQMCKDRCDQSLLMISMAASFFNTDPEAVVPSQRRDEVYATLAPSDREALPKTARDAVSASRNWTRIVNRQLNDIPLWEYTPSCKQAAVTSKLLHGELLWHEGKYDEARHKFELSLSAANLFENPQGARDAQAALGRPVPATAEATSKTSKKTS</sequence>
<comment type="caution">
    <text evidence="3">The sequence shown here is derived from an EMBL/GenBank/DDBJ whole genome shotgun (WGS) entry which is preliminary data.</text>
</comment>
<evidence type="ECO:0000313" key="4">
    <source>
        <dbReference type="Proteomes" id="UP000222788"/>
    </source>
</evidence>
<dbReference type="GO" id="GO:0006515">
    <property type="term" value="P:protein quality control for misfolded or incompletely synthesized proteins"/>
    <property type="evidence" value="ECO:0007669"/>
    <property type="project" value="TreeGrafter"/>
</dbReference>
<dbReference type="PANTHER" id="PTHR28142:SF1">
    <property type="entry name" value="MITOCHONDRIAL INNER MEMBRANE I-AAA PROTEASE SUPERCOMPLEX SUBUNIT MGR3-RELATED"/>
    <property type="match status" value="1"/>
</dbReference>
<dbReference type="GO" id="GO:0051787">
    <property type="term" value="F:misfolded protein binding"/>
    <property type="evidence" value="ECO:0007669"/>
    <property type="project" value="TreeGrafter"/>
</dbReference>
<dbReference type="AlphaFoldDB" id="A0A2C5WXR1"/>
<dbReference type="GO" id="GO:0031942">
    <property type="term" value="C:i-AAA complex"/>
    <property type="evidence" value="ECO:0007669"/>
    <property type="project" value="TreeGrafter"/>
</dbReference>
<dbReference type="OrthoDB" id="10050400at2759"/>
<keyword evidence="2" id="KW-1133">Transmembrane helix</keyword>
<evidence type="ECO:0000313" key="3">
    <source>
        <dbReference type="EMBL" id="PHH50441.1"/>
    </source>
</evidence>
<dbReference type="EMBL" id="APWK03000131">
    <property type="protein sequence ID" value="PHH50441.1"/>
    <property type="molecule type" value="Genomic_DNA"/>
</dbReference>
<feature type="region of interest" description="Disordered" evidence="1">
    <location>
        <begin position="506"/>
        <end position="533"/>
    </location>
</feature>
<protein>
    <submittedName>
        <fullName evidence="3">Uncharacterized protein</fullName>
    </submittedName>
</protein>
<dbReference type="InterPro" id="IPR040201">
    <property type="entry name" value="Mrg3-like"/>
</dbReference>
<reference evidence="3 4" key="2">
    <citation type="journal article" date="2013" name="IMA Fungus">
        <title>IMA Genome-F 1: Ceratocystis fimbriata: Draft nuclear genome sequence for the plant pathogen, Ceratocystis fimbriata.</title>
        <authorList>
            <person name="Wilken P.M."/>
            <person name="Steenkamp E.T."/>
            <person name="Wingfield M.J."/>
            <person name="de Beer Z.W."/>
            <person name="Wingfield B.D."/>
        </authorList>
    </citation>
    <scope>NUCLEOTIDE SEQUENCE [LARGE SCALE GENOMIC DNA]</scope>
    <source>
        <strain evidence="3 4">CBS 114723</strain>
    </source>
</reference>
<gene>
    <name evidence="3" type="ORF">CFIMG_004520RA</name>
</gene>
<evidence type="ECO:0000256" key="1">
    <source>
        <dbReference type="SAM" id="MobiDB-lite"/>
    </source>
</evidence>
<feature type="region of interest" description="Disordered" evidence="1">
    <location>
        <begin position="56"/>
        <end position="81"/>
    </location>
</feature>
<dbReference type="STRING" id="1035309.A0A2C5WXR1"/>
<keyword evidence="4" id="KW-1185">Reference proteome</keyword>
<keyword evidence="2" id="KW-0812">Transmembrane</keyword>
<accession>A0A2C5WXR1</accession>
<dbReference type="Proteomes" id="UP000222788">
    <property type="component" value="Unassembled WGS sequence"/>
</dbReference>
<feature type="transmembrane region" description="Helical" evidence="2">
    <location>
        <begin position="128"/>
        <end position="149"/>
    </location>
</feature>
<organism evidence="3 4">
    <name type="scientific">Ceratocystis fimbriata CBS 114723</name>
    <dbReference type="NCBI Taxonomy" id="1035309"/>
    <lineage>
        <taxon>Eukaryota</taxon>
        <taxon>Fungi</taxon>
        <taxon>Dikarya</taxon>
        <taxon>Ascomycota</taxon>
        <taxon>Pezizomycotina</taxon>
        <taxon>Sordariomycetes</taxon>
        <taxon>Hypocreomycetidae</taxon>
        <taxon>Microascales</taxon>
        <taxon>Ceratocystidaceae</taxon>
        <taxon>Ceratocystis</taxon>
    </lineage>
</organism>
<proteinExistence type="predicted"/>
<evidence type="ECO:0000256" key="2">
    <source>
        <dbReference type="SAM" id="Phobius"/>
    </source>
</evidence>
<reference evidence="3 4" key="1">
    <citation type="journal article" date="2013" name="Fungal Biol.">
        <title>Analysis of microsatellite markers in the genome of the plant pathogen Ceratocystis fimbriata.</title>
        <authorList>
            <person name="Simpson M.C."/>
            <person name="Wilken P.M."/>
            <person name="Coetzee M.P."/>
            <person name="Wingfield M.J."/>
            <person name="Wingfield B.D."/>
        </authorList>
    </citation>
    <scope>NUCLEOTIDE SEQUENCE [LARGE SCALE GENOMIC DNA]</scope>
    <source>
        <strain evidence="3 4">CBS 114723</strain>
    </source>
</reference>
<keyword evidence="2" id="KW-0472">Membrane</keyword>
<dbReference type="PANTHER" id="PTHR28142">
    <property type="entry name" value="MITOCHONDRIAL INNER MEMBRANE I-AAA PROTEASE SUPERCOMPLEX SUBUNIT MGR3-RELATED"/>
    <property type="match status" value="1"/>
</dbReference>